<dbReference type="GO" id="GO:0004519">
    <property type="term" value="F:endonuclease activity"/>
    <property type="evidence" value="ECO:0007669"/>
    <property type="project" value="UniProtKB-KW"/>
</dbReference>
<proteinExistence type="predicted"/>
<keyword evidence="1" id="KW-0540">Nuclease</keyword>
<name>A0A6H1ZZE7_9ZZZZ</name>
<dbReference type="InterPro" id="IPR027434">
    <property type="entry name" value="Homing_endonucl"/>
</dbReference>
<dbReference type="EMBL" id="MT144411">
    <property type="protein sequence ID" value="QJA53306.1"/>
    <property type="molecule type" value="Genomic_DNA"/>
</dbReference>
<keyword evidence="1" id="KW-0255">Endonuclease</keyword>
<dbReference type="AlphaFoldDB" id="A0A6H1ZZE7"/>
<gene>
    <name evidence="1" type="ORF">TM448A03394_0004</name>
</gene>
<dbReference type="Gene3D" id="3.10.28.10">
    <property type="entry name" value="Homing endonucleases"/>
    <property type="match status" value="1"/>
</dbReference>
<dbReference type="SUPFAM" id="SSF55608">
    <property type="entry name" value="Homing endonucleases"/>
    <property type="match status" value="1"/>
</dbReference>
<protein>
    <submittedName>
        <fullName evidence="1">Putative homing endonuclease</fullName>
    </submittedName>
</protein>
<evidence type="ECO:0000313" key="1">
    <source>
        <dbReference type="EMBL" id="QJA53306.1"/>
    </source>
</evidence>
<keyword evidence="1" id="KW-0378">Hydrolase</keyword>
<accession>A0A6H1ZZE7</accession>
<organism evidence="1">
    <name type="scientific">viral metagenome</name>
    <dbReference type="NCBI Taxonomy" id="1070528"/>
    <lineage>
        <taxon>unclassified sequences</taxon>
        <taxon>metagenomes</taxon>
        <taxon>organismal metagenomes</taxon>
    </lineage>
</organism>
<reference evidence="1" key="1">
    <citation type="submission" date="2020-03" db="EMBL/GenBank/DDBJ databases">
        <title>The deep terrestrial virosphere.</title>
        <authorList>
            <person name="Holmfeldt K."/>
            <person name="Nilsson E."/>
            <person name="Simone D."/>
            <person name="Lopez-Fernandez M."/>
            <person name="Wu X."/>
            <person name="de Brujin I."/>
            <person name="Lundin D."/>
            <person name="Andersson A."/>
            <person name="Bertilsson S."/>
            <person name="Dopson M."/>
        </authorList>
    </citation>
    <scope>NUCLEOTIDE SEQUENCE</scope>
    <source>
        <strain evidence="1">TM448A03394</strain>
    </source>
</reference>
<sequence>MQKTDIAYLAGLLDGEGCIRIASAYHTNVKKRVALLALLNTKKRNYWLQVLLGNSDVKVLKEIQKQWGGNLSLRSSFRRGKPFANITWNKQKAVELLKALKPYLRIKALECNVALEFTSFLNTPEHRGRRLTDEDLAIREAFKQKLAALKTCNKPQTIADM</sequence>